<reference evidence="2 3" key="1">
    <citation type="submission" date="2019-10" db="EMBL/GenBank/DDBJ databases">
        <title>Draft Genome Sequence of Cytophagaceae sp. SJW1-29.</title>
        <authorList>
            <person name="Choi A."/>
        </authorList>
    </citation>
    <scope>NUCLEOTIDE SEQUENCE [LARGE SCALE GENOMIC DNA]</scope>
    <source>
        <strain evidence="2 3">SJW1-29</strain>
    </source>
</reference>
<accession>A0A7C9F7K8</accession>
<dbReference type="EMBL" id="WHLY01000002">
    <property type="protein sequence ID" value="MPR35446.1"/>
    <property type="molecule type" value="Genomic_DNA"/>
</dbReference>
<keyword evidence="1" id="KW-0732">Signal</keyword>
<feature type="signal peptide" evidence="1">
    <location>
        <begin position="1"/>
        <end position="21"/>
    </location>
</feature>
<dbReference type="RefSeq" id="WP_152762507.1">
    <property type="nucleotide sequence ID" value="NZ_WHLY01000002.1"/>
</dbReference>
<keyword evidence="3" id="KW-1185">Reference proteome</keyword>
<sequence>MKNLILIVALLSVLGSGAANAQSRMMAKSGETVWIFINPVKADKREQFEKFLHEIFWPGAKKLSAADQKVFRQTRILHPTKPENDGSYAYIFVMDPVIDGADYDIPSLLKKMYGEAKGMEYNELFESSLNGPQIGYIEKQSKD</sequence>
<evidence type="ECO:0000256" key="1">
    <source>
        <dbReference type="SAM" id="SignalP"/>
    </source>
</evidence>
<evidence type="ECO:0000313" key="3">
    <source>
        <dbReference type="Proteomes" id="UP000479293"/>
    </source>
</evidence>
<proteinExistence type="predicted"/>
<gene>
    <name evidence="2" type="ORF">GBK04_19345</name>
</gene>
<organism evidence="2 3">
    <name type="scientific">Salmonirosea aquatica</name>
    <dbReference type="NCBI Taxonomy" id="2654236"/>
    <lineage>
        <taxon>Bacteria</taxon>
        <taxon>Pseudomonadati</taxon>
        <taxon>Bacteroidota</taxon>
        <taxon>Cytophagia</taxon>
        <taxon>Cytophagales</taxon>
        <taxon>Spirosomataceae</taxon>
        <taxon>Salmonirosea</taxon>
    </lineage>
</organism>
<dbReference type="Proteomes" id="UP000479293">
    <property type="component" value="Unassembled WGS sequence"/>
</dbReference>
<feature type="chain" id="PRO_5029004316" evidence="1">
    <location>
        <begin position="22"/>
        <end position="143"/>
    </location>
</feature>
<evidence type="ECO:0000313" key="2">
    <source>
        <dbReference type="EMBL" id="MPR35446.1"/>
    </source>
</evidence>
<name>A0A7C9F7K8_9BACT</name>
<protein>
    <submittedName>
        <fullName evidence="2">Uncharacterized protein</fullName>
    </submittedName>
</protein>
<dbReference type="AlphaFoldDB" id="A0A7C9F7K8"/>
<comment type="caution">
    <text evidence="2">The sequence shown here is derived from an EMBL/GenBank/DDBJ whole genome shotgun (WGS) entry which is preliminary data.</text>
</comment>